<dbReference type="Proteomes" id="UP000325558">
    <property type="component" value="Unassembled WGS sequence"/>
</dbReference>
<feature type="chain" id="PRO_5040674982" evidence="1">
    <location>
        <begin position="23"/>
        <end position="184"/>
    </location>
</feature>
<dbReference type="AlphaFoldDB" id="A0A2G7FRL8"/>
<dbReference type="EMBL" id="NEXV01000522">
    <property type="protein sequence ID" value="PIG82441.1"/>
    <property type="molecule type" value="Genomic_DNA"/>
</dbReference>
<dbReference type="EMBL" id="ML737141">
    <property type="protein sequence ID" value="KAE8341403.1"/>
    <property type="molecule type" value="Genomic_DNA"/>
</dbReference>
<protein>
    <submittedName>
        <fullName evidence="3">Uncharacterized protein</fullName>
    </submittedName>
</protein>
<reference evidence="3 4" key="1">
    <citation type="submission" date="2017-05" db="EMBL/GenBank/DDBJ databases">
        <title>Genome sequence for an aflatoxigenic pathogen of Argentinian peanut, Aspergillus arachidicola.</title>
        <authorList>
            <person name="Moore G."/>
            <person name="Beltz S.B."/>
            <person name="Mack B.M."/>
        </authorList>
    </citation>
    <scope>NUCLEOTIDE SEQUENCE [LARGE SCALE GENOMIC DNA]</scope>
    <source>
        <strain evidence="3 4">CBS 117610</strain>
    </source>
</reference>
<evidence type="ECO:0000313" key="2">
    <source>
        <dbReference type="EMBL" id="KAE8341403.1"/>
    </source>
</evidence>
<keyword evidence="4" id="KW-1185">Reference proteome</keyword>
<accession>A0A2G7FRL8</accession>
<organism evidence="3 4">
    <name type="scientific">Aspergillus arachidicola</name>
    <dbReference type="NCBI Taxonomy" id="656916"/>
    <lineage>
        <taxon>Eukaryota</taxon>
        <taxon>Fungi</taxon>
        <taxon>Dikarya</taxon>
        <taxon>Ascomycota</taxon>
        <taxon>Pezizomycotina</taxon>
        <taxon>Eurotiomycetes</taxon>
        <taxon>Eurotiomycetidae</taxon>
        <taxon>Eurotiales</taxon>
        <taxon>Aspergillaceae</taxon>
        <taxon>Aspergillus</taxon>
        <taxon>Aspergillus subgen. Circumdati</taxon>
    </lineage>
</organism>
<evidence type="ECO:0000313" key="4">
    <source>
        <dbReference type="Proteomes" id="UP000231358"/>
    </source>
</evidence>
<feature type="signal peptide" evidence="1">
    <location>
        <begin position="1"/>
        <end position="22"/>
    </location>
</feature>
<sequence>MRFQCLIFATLSLFLLFGSSHAFVGPSCMAMKDSLGNKPDGILKKFEAEVCKAGCKPRIADYDKWAKKNVVYPVIELAMKKMGAESHTGTIKKLAADVVTVIKGRCAKDIGKGHLCQDPDTLSKFGNCLKSNLMPIVMGKIGDLMPLVTEPMCKKEKAYLESPDLWEKIIPGYLKKYASTCSKI</sequence>
<dbReference type="STRING" id="656916.A0A2G7FRL8"/>
<dbReference type="OrthoDB" id="4477787at2759"/>
<name>A0A2G7FRL8_9EURO</name>
<evidence type="ECO:0000313" key="3">
    <source>
        <dbReference type="EMBL" id="PIG82441.1"/>
    </source>
</evidence>
<gene>
    <name evidence="3" type="ORF">AARAC_004853</name>
    <name evidence="2" type="ORF">BDV24DRAFT_174795</name>
</gene>
<dbReference type="Proteomes" id="UP000231358">
    <property type="component" value="Unassembled WGS sequence"/>
</dbReference>
<proteinExistence type="predicted"/>
<evidence type="ECO:0000256" key="1">
    <source>
        <dbReference type="SAM" id="SignalP"/>
    </source>
</evidence>
<keyword evidence="1" id="KW-0732">Signal</keyword>
<reference evidence="2" key="2">
    <citation type="submission" date="2019-04" db="EMBL/GenBank/DDBJ databases">
        <title>Friends and foes A comparative genomics study of 23 Aspergillus species from section Flavi.</title>
        <authorList>
            <consortium name="DOE Joint Genome Institute"/>
            <person name="Kjaerbolling I."/>
            <person name="Vesth T."/>
            <person name="Frisvad J.C."/>
            <person name="Nybo J.L."/>
            <person name="Theobald S."/>
            <person name="Kildgaard S."/>
            <person name="Isbrandt T."/>
            <person name="Kuo A."/>
            <person name="Sato A."/>
            <person name="Lyhne E.K."/>
            <person name="Kogle M.E."/>
            <person name="Wiebenga A."/>
            <person name="Kun R.S."/>
            <person name="Lubbers R.J."/>
            <person name="Makela M.R."/>
            <person name="Barry K."/>
            <person name="Chovatia M."/>
            <person name="Clum A."/>
            <person name="Daum C."/>
            <person name="Haridas S."/>
            <person name="He G."/>
            <person name="LaButti K."/>
            <person name="Lipzen A."/>
            <person name="Mondo S."/>
            <person name="Riley R."/>
            <person name="Salamov A."/>
            <person name="Simmons B.A."/>
            <person name="Magnuson J.K."/>
            <person name="Henrissat B."/>
            <person name="Mortensen U.H."/>
            <person name="Larsen T.O."/>
            <person name="Devries R.P."/>
            <person name="Grigoriev I.V."/>
            <person name="Machida M."/>
            <person name="Baker S.E."/>
            <person name="Andersen M.R."/>
        </authorList>
    </citation>
    <scope>NUCLEOTIDE SEQUENCE</scope>
    <source>
        <strain evidence="2">CBS 117612</strain>
    </source>
</reference>